<dbReference type="AlphaFoldDB" id="A0A9P8M4K1"/>
<comment type="caution">
    <text evidence="2">The sequence shown here is derived from an EMBL/GenBank/DDBJ whole genome shotgun (WGS) entry which is preliminary data.</text>
</comment>
<dbReference type="InterPro" id="IPR051678">
    <property type="entry name" value="AGP_Transferase"/>
</dbReference>
<proteinExistence type="predicted"/>
<dbReference type="Pfam" id="PF01636">
    <property type="entry name" value="APH"/>
    <property type="match status" value="1"/>
</dbReference>
<dbReference type="PANTHER" id="PTHR21310:SF37">
    <property type="entry name" value="AMINOGLYCOSIDE PHOSPHOTRANSFERASE DOMAIN-CONTAINING PROTEIN"/>
    <property type="match status" value="1"/>
</dbReference>
<protein>
    <recommendedName>
        <fullName evidence="1">Aminoglycoside phosphotransferase domain-containing protein</fullName>
    </recommendedName>
</protein>
<dbReference type="PANTHER" id="PTHR21310">
    <property type="entry name" value="AMINOGLYCOSIDE PHOSPHOTRANSFERASE-RELATED-RELATED"/>
    <property type="match status" value="1"/>
</dbReference>
<accession>A0A9P8M4K1</accession>
<organism evidence="2 3">
    <name type="scientific">Metarhizium humberi</name>
    <dbReference type="NCBI Taxonomy" id="2596975"/>
    <lineage>
        <taxon>Eukaryota</taxon>
        <taxon>Fungi</taxon>
        <taxon>Dikarya</taxon>
        <taxon>Ascomycota</taxon>
        <taxon>Pezizomycotina</taxon>
        <taxon>Sordariomycetes</taxon>
        <taxon>Hypocreomycetidae</taxon>
        <taxon>Hypocreales</taxon>
        <taxon>Clavicipitaceae</taxon>
        <taxon>Metarhizium</taxon>
    </lineage>
</organism>
<dbReference type="EMBL" id="JACEFI010000021">
    <property type="protein sequence ID" value="KAH0593382.1"/>
    <property type="molecule type" value="Genomic_DNA"/>
</dbReference>
<dbReference type="Proteomes" id="UP000764110">
    <property type="component" value="Unassembled WGS sequence"/>
</dbReference>
<evidence type="ECO:0000259" key="1">
    <source>
        <dbReference type="Pfam" id="PF01636"/>
    </source>
</evidence>
<sequence>MPFVLRRFVPAQYKTWILCWSMLYGSPAFPCMAETAPNDIVPTLQHDKNNDLTHYSDEEDVCCRPPEFPLTAEEIDRDIDEFINNIDEEAIGQLASRHNDQKPWKRIAGRTHGSFNVCFFVQFDDDTTLVVRIPLNPVVNQVWTKVQSEVATIQYLWHKTKIPVPCVRAYGQDTTLTKSGSETLAFIISDYIPGQSLSIKVLQNATEEQQRRFFDEMIDVFAQLRQLEFPRAGSLMPNLGHKSDPIVSGLLTMAANELHRYQKEQQNPGPFDSARAFLDYQYHILSETCRLPSEDLERATAEEELFALASLAKQIPTLCNPQSPNGPFILTHLDLRCGNIIVTADLGIAAIIDWEFSGHGRGGYIYLATDTISNGFYEVLRTKAMTSIKCAQLMQEWNLQPQLVFPIVQILRQPETLLRVFYRFIFRLFFKGDREQVISDFFAQNYDSGTMAVEIRRRVENSKHYVQYLSEHGLLVVDEEAEKREQELLAMLKSGIAALDEKYGPTNQAKGDHPVPGFT</sequence>
<keyword evidence="3" id="KW-1185">Reference proteome</keyword>
<evidence type="ECO:0000313" key="3">
    <source>
        <dbReference type="Proteomes" id="UP000764110"/>
    </source>
</evidence>
<dbReference type="InterPro" id="IPR002575">
    <property type="entry name" value="Aminoglycoside_PTrfase"/>
</dbReference>
<name>A0A9P8M4K1_9HYPO</name>
<dbReference type="SUPFAM" id="SSF56112">
    <property type="entry name" value="Protein kinase-like (PK-like)"/>
    <property type="match status" value="1"/>
</dbReference>
<dbReference type="Gene3D" id="3.90.1200.10">
    <property type="match status" value="1"/>
</dbReference>
<reference evidence="2 3" key="1">
    <citation type="submission" date="2020-07" db="EMBL/GenBank/DDBJ databases">
        <title>Metarhizium humberi genome.</title>
        <authorList>
            <person name="Lysoe E."/>
        </authorList>
    </citation>
    <scope>NUCLEOTIDE SEQUENCE [LARGE SCALE GENOMIC DNA]</scope>
    <source>
        <strain evidence="2 3">ESALQ1638</strain>
    </source>
</reference>
<dbReference type="InterPro" id="IPR011009">
    <property type="entry name" value="Kinase-like_dom_sf"/>
</dbReference>
<evidence type="ECO:0000313" key="2">
    <source>
        <dbReference type="EMBL" id="KAH0593382.1"/>
    </source>
</evidence>
<feature type="domain" description="Aminoglycoside phosphotransferase" evidence="1">
    <location>
        <begin position="119"/>
        <end position="360"/>
    </location>
</feature>
<gene>
    <name evidence="2" type="ORF">MHUMG1_08838</name>
</gene>